<dbReference type="Gene3D" id="1.10.418.10">
    <property type="entry name" value="Calponin-like domain"/>
    <property type="match status" value="1"/>
</dbReference>
<dbReference type="PROSITE" id="PS50023">
    <property type="entry name" value="LIM_DOMAIN_2"/>
    <property type="match status" value="1"/>
</dbReference>
<reference evidence="9" key="2">
    <citation type="submission" date="2025-09" db="UniProtKB">
        <authorList>
            <consortium name="Ensembl"/>
        </authorList>
    </citation>
    <scope>IDENTIFICATION</scope>
</reference>
<dbReference type="PRINTS" id="PR00888">
    <property type="entry name" value="SM22CALPONIN"/>
</dbReference>
<dbReference type="PROSITE" id="PS50021">
    <property type="entry name" value="CH"/>
    <property type="match status" value="1"/>
</dbReference>
<feature type="region of interest" description="Disordered" evidence="5">
    <location>
        <begin position="924"/>
        <end position="1019"/>
    </location>
</feature>
<dbReference type="CDD" id="cd21277">
    <property type="entry name" value="CH_LMO7"/>
    <property type="match status" value="1"/>
</dbReference>
<feature type="region of interest" description="Disordered" evidence="5">
    <location>
        <begin position="1045"/>
        <end position="1072"/>
    </location>
</feature>
<sequence length="1286" mass="147033">MEWRPQSAVGYEAAYSEAQRWIEAVTKKKFWNSNFRSSLENGLLLCDLINKIRPGVIKKLNRLATPIAGLDNINLFLKACAKLGLKEAQLFHPGDLQDLSTRVTVKPQESSRRLKNVLITIYWLGRKAHSDPFYNGPYLKLKAFEGLLGTALYKALEDCTSLRGSVRNSSCRDNWYSEKEELFPLRAGHRREDSLDSLDSLGSRTYSTSSDTTLKGNSEGCGSDPEADLSFMMSEYKEYRRSQVIAPKTPTQFNQFLPTKEKQSGYVPAPLRKKRADRNDDDRRSWASPMYTEDDGSLTRSKSVSDITDSETNLSKLTMELRFEELQKMRARIQESEDKWQDDLSRWKNKRRSVNSDIVKKKEEREQIEQITSGTRKPKTFKEMQDARENREQSNYRDSLNSVTDDVFEEPVPRSRTLPVRSYTIDTPNMDKPSVPSIPSLREKQPVAGTDFPTKRDRSSPDIPLKMSNNIVESQTKTQSLLDGPVPTFSNSNSSLIKPTSAIKPTSVNKPSSIFNSSELISSTKPVENSSGLIRPLYKPNSTDTKQSGLDQVSASVPRSYQRSDSARLTSVVTPRPFGTQSNRIASLPRVFTMDDSLKRTNGETDSLKKTTVSNRYAQYVKDEDISQESPVQSSDEERKTLSPVPPVNRVSSLPKSPSPLIPPNEVDYSEMRISLNQKPNSSRDFGFQSNWDSTGVRVKSVVPGTPAEHGQVKVGDEILTVNGHRVADMSYTEWKNSMEEALQQGSLLMDICRHGKNNWGRDLPSLPFKSHKTINLTSLDPLGPSEPYLSTSLDFTSQQTKDTVVKTVNVSSQPRNNYGSNGINGGFHEDSETVNNKESESITMKNLKRRSEFFEQGGSDTAISNLPIPSITTSTAQYSWDPEEERRRHEKWQKEQERLLQERYKKEQEKLDEEWRKAQQELEKESFKKHEEEKLRFEEERRKRQEQERFEEEKKKREEEMKKREQERLLLEQERRRREEQERLEEQRRKREEEERFLQEKERNRREEERRRLEEQKRFQEQDKVDYFGYTNVYPQLSYSHRSISKSTPELDEVAKPEIKASDGLGEYSRDYKKEPLSLAEVERQQILQEMKKKTSLNTDNSWIRQQSSASVTAKEPIDLPLRRGESLDNLDMPRSSWSSSWSTSSNTSSIPDYSRPHSSLSGSLSYQSGRPGSGTLQSSQSMSSLRQSWSPSATTPEPEPRGPSRNRSVSGRKICSLCNSPLGKGAAMIIESLGLCYHLSCFKCIDCRSDLGGTKAGAEVRIRNQQLYCNACYTRLKTGQPTAM</sequence>
<evidence type="ECO:0000256" key="5">
    <source>
        <dbReference type="SAM" id="MobiDB-lite"/>
    </source>
</evidence>
<dbReference type="Ensembl" id="ENSCCRT00000151109.1">
    <property type="protein sequence ID" value="ENSCCRP00000111353.1"/>
    <property type="gene ID" value="ENSCCRG00000075469.1"/>
</dbReference>
<feature type="region of interest" description="Disordered" evidence="5">
    <location>
        <begin position="259"/>
        <end position="309"/>
    </location>
</feature>
<dbReference type="PANTHER" id="PTHR46767:SF1">
    <property type="entry name" value="LIM DOMAIN ONLY PROTEIN 7"/>
    <property type="match status" value="1"/>
</dbReference>
<dbReference type="CDD" id="cd08368">
    <property type="entry name" value="LIM"/>
    <property type="match status" value="1"/>
</dbReference>
<dbReference type="Pfam" id="PF00307">
    <property type="entry name" value="CH"/>
    <property type="match status" value="1"/>
</dbReference>
<feature type="compositionally biased region" description="Low complexity" evidence="5">
    <location>
        <begin position="512"/>
        <end position="523"/>
    </location>
</feature>
<dbReference type="Gene3D" id="2.10.110.10">
    <property type="entry name" value="Cysteine Rich Protein"/>
    <property type="match status" value="1"/>
</dbReference>
<dbReference type="GeneTree" id="ENSGT00950000183159"/>
<dbReference type="GO" id="GO:0046872">
    <property type="term" value="F:metal ion binding"/>
    <property type="evidence" value="ECO:0007669"/>
    <property type="project" value="UniProtKB-KW"/>
</dbReference>
<evidence type="ECO:0000313" key="10">
    <source>
        <dbReference type="Proteomes" id="UP001108240"/>
    </source>
</evidence>
<feature type="compositionally biased region" description="Polar residues" evidence="5">
    <location>
        <begin position="202"/>
        <end position="216"/>
    </location>
</feature>
<name>A0A9J7XXR7_CYPCA</name>
<feature type="compositionally biased region" description="Low complexity" evidence="5">
    <location>
        <begin position="1158"/>
        <end position="1172"/>
    </location>
</feature>
<feature type="compositionally biased region" description="Polar residues" evidence="5">
    <location>
        <begin position="298"/>
        <end position="309"/>
    </location>
</feature>
<dbReference type="GO" id="GO:0030155">
    <property type="term" value="P:regulation of cell adhesion"/>
    <property type="evidence" value="ECO:0007669"/>
    <property type="project" value="InterPro"/>
</dbReference>
<feature type="region of interest" description="Disordered" evidence="5">
    <location>
        <begin position="365"/>
        <end position="468"/>
    </location>
</feature>
<feature type="region of interest" description="Disordered" evidence="5">
    <location>
        <begin position="492"/>
        <end position="569"/>
    </location>
</feature>
<dbReference type="Pfam" id="PF00412">
    <property type="entry name" value="LIM"/>
    <property type="match status" value="1"/>
</dbReference>
<feature type="compositionally biased region" description="Basic and acidic residues" evidence="5">
    <location>
        <begin position="828"/>
        <end position="841"/>
    </location>
</feature>
<keyword evidence="10" id="KW-1185">Reference proteome</keyword>
<dbReference type="Pfam" id="PF00595">
    <property type="entry name" value="PDZ"/>
    <property type="match status" value="1"/>
</dbReference>
<dbReference type="InterPro" id="IPR036872">
    <property type="entry name" value="CH_dom_sf"/>
</dbReference>
<feature type="region of interest" description="Disordered" evidence="5">
    <location>
        <begin position="196"/>
        <end position="225"/>
    </location>
</feature>
<dbReference type="CDD" id="cd00136">
    <property type="entry name" value="PDZ_canonical"/>
    <property type="match status" value="1"/>
</dbReference>
<dbReference type="Pfam" id="PF15949">
    <property type="entry name" value="DUF4757"/>
    <property type="match status" value="1"/>
</dbReference>
<evidence type="ECO:0000256" key="2">
    <source>
        <dbReference type="ARBA" id="ARBA00022833"/>
    </source>
</evidence>
<feature type="compositionally biased region" description="Polar residues" evidence="5">
    <location>
        <begin position="1097"/>
        <end position="1113"/>
    </location>
</feature>
<keyword evidence="1 4" id="KW-0479">Metal-binding</keyword>
<dbReference type="PANTHER" id="PTHR46767">
    <property type="entry name" value="LIM DOMAIN ONLY PROTEIN 7"/>
    <property type="match status" value="1"/>
</dbReference>
<dbReference type="SUPFAM" id="SSF47576">
    <property type="entry name" value="Calponin-homology domain, CH-domain"/>
    <property type="match status" value="1"/>
</dbReference>
<dbReference type="Proteomes" id="UP001108240">
    <property type="component" value="Unplaced"/>
</dbReference>
<keyword evidence="3 4" id="KW-0440">LIM domain</keyword>
<dbReference type="InterPro" id="IPR001478">
    <property type="entry name" value="PDZ"/>
</dbReference>
<feature type="region of interest" description="Disordered" evidence="5">
    <location>
        <begin position="812"/>
        <end position="843"/>
    </location>
</feature>
<dbReference type="InterPro" id="IPR001715">
    <property type="entry name" value="CH_dom"/>
</dbReference>
<evidence type="ECO:0000259" key="6">
    <source>
        <dbReference type="PROSITE" id="PS50021"/>
    </source>
</evidence>
<feature type="region of interest" description="Disordered" evidence="5">
    <location>
        <begin position="859"/>
        <end position="885"/>
    </location>
</feature>
<accession>A0A9J7XXR7</accession>
<feature type="region of interest" description="Disordered" evidence="5">
    <location>
        <begin position="1093"/>
        <end position="1211"/>
    </location>
</feature>
<dbReference type="FunFam" id="2.10.110.10:FF:000041">
    <property type="entry name" value="LIM and calponin homology domains 1"/>
    <property type="match status" value="1"/>
</dbReference>
<evidence type="ECO:0000259" key="7">
    <source>
        <dbReference type="PROSITE" id="PS50023"/>
    </source>
</evidence>
<organism evidence="9 10">
    <name type="scientific">Cyprinus carpio carpio</name>
    <dbReference type="NCBI Taxonomy" id="630221"/>
    <lineage>
        <taxon>Eukaryota</taxon>
        <taxon>Metazoa</taxon>
        <taxon>Chordata</taxon>
        <taxon>Craniata</taxon>
        <taxon>Vertebrata</taxon>
        <taxon>Euteleostomi</taxon>
        <taxon>Actinopterygii</taxon>
        <taxon>Neopterygii</taxon>
        <taxon>Teleostei</taxon>
        <taxon>Ostariophysi</taxon>
        <taxon>Cypriniformes</taxon>
        <taxon>Cyprinidae</taxon>
        <taxon>Cyprininae</taxon>
        <taxon>Cyprinus</taxon>
    </lineage>
</organism>
<feature type="compositionally biased region" description="Polar residues" evidence="5">
    <location>
        <begin position="540"/>
        <end position="569"/>
    </location>
</feature>
<dbReference type="GO" id="GO:0023051">
    <property type="term" value="P:regulation of signaling"/>
    <property type="evidence" value="ECO:0007669"/>
    <property type="project" value="InterPro"/>
</dbReference>
<dbReference type="SUPFAM" id="SSF50156">
    <property type="entry name" value="PDZ domain-like"/>
    <property type="match status" value="1"/>
</dbReference>
<proteinExistence type="predicted"/>
<dbReference type="InterPro" id="IPR003096">
    <property type="entry name" value="SM22_calponin"/>
</dbReference>
<feature type="domain" description="LIM zinc-binding" evidence="7">
    <location>
        <begin position="1215"/>
        <end position="1281"/>
    </location>
</feature>
<dbReference type="FunFam" id="1.10.418.10:FF:000038">
    <property type="entry name" value="LIM and calponin homology domains-containing protein 1"/>
    <property type="match status" value="1"/>
</dbReference>
<feature type="compositionally biased region" description="Polar residues" evidence="5">
    <location>
        <begin position="492"/>
        <end position="511"/>
    </location>
</feature>
<evidence type="ECO:0000259" key="8">
    <source>
        <dbReference type="PROSITE" id="PS50106"/>
    </source>
</evidence>
<evidence type="ECO:0000256" key="1">
    <source>
        <dbReference type="ARBA" id="ARBA00022723"/>
    </source>
</evidence>
<dbReference type="SMART" id="SM00132">
    <property type="entry name" value="LIM"/>
    <property type="match status" value="1"/>
</dbReference>
<evidence type="ECO:0000256" key="3">
    <source>
        <dbReference type="ARBA" id="ARBA00023038"/>
    </source>
</evidence>
<dbReference type="GO" id="GO:0080090">
    <property type="term" value="P:regulation of primary metabolic process"/>
    <property type="evidence" value="ECO:0007669"/>
    <property type="project" value="UniProtKB-ARBA"/>
</dbReference>
<dbReference type="SMART" id="SM00228">
    <property type="entry name" value="PDZ"/>
    <property type="match status" value="1"/>
</dbReference>
<dbReference type="PROSITE" id="PS00478">
    <property type="entry name" value="LIM_DOMAIN_1"/>
    <property type="match status" value="1"/>
</dbReference>
<dbReference type="PROSITE" id="PS50106">
    <property type="entry name" value="PDZ"/>
    <property type="match status" value="1"/>
</dbReference>
<evidence type="ECO:0000313" key="9">
    <source>
        <dbReference type="Ensembl" id="ENSCCRP00000111353.1"/>
    </source>
</evidence>
<dbReference type="InterPro" id="IPR031865">
    <property type="entry name" value="DUF4757"/>
</dbReference>
<feature type="compositionally biased region" description="Basic and acidic residues" evidence="5">
    <location>
        <begin position="1117"/>
        <end position="1128"/>
    </location>
</feature>
<reference evidence="9" key="1">
    <citation type="submission" date="2025-08" db="UniProtKB">
        <authorList>
            <consortium name="Ensembl"/>
        </authorList>
    </citation>
    <scope>IDENTIFICATION</scope>
</reference>
<feature type="region of interest" description="Disordered" evidence="5">
    <location>
        <begin position="621"/>
        <end position="666"/>
    </location>
</feature>
<keyword evidence="2 4" id="KW-0862">Zinc</keyword>
<protein>
    <submittedName>
        <fullName evidence="9">LIM domain 7a</fullName>
    </submittedName>
</protein>
<feature type="compositionally biased region" description="Basic and acidic residues" evidence="5">
    <location>
        <begin position="380"/>
        <end position="395"/>
    </location>
</feature>
<dbReference type="InterPro" id="IPR029978">
    <property type="entry name" value="LMO-7"/>
</dbReference>
<dbReference type="Gene3D" id="2.30.42.10">
    <property type="match status" value="1"/>
</dbReference>
<feature type="compositionally biased region" description="Low complexity" evidence="5">
    <location>
        <begin position="1137"/>
        <end position="1151"/>
    </location>
</feature>
<feature type="compositionally biased region" description="Low complexity" evidence="5">
    <location>
        <begin position="1179"/>
        <end position="1194"/>
    </location>
</feature>
<dbReference type="InterPro" id="IPR001781">
    <property type="entry name" value="Znf_LIM"/>
</dbReference>
<dbReference type="InterPro" id="IPR036034">
    <property type="entry name" value="PDZ_sf"/>
</dbReference>
<dbReference type="SMART" id="SM00033">
    <property type="entry name" value="CH"/>
    <property type="match status" value="1"/>
</dbReference>
<dbReference type="GO" id="GO:0010604">
    <property type="term" value="P:positive regulation of macromolecule metabolic process"/>
    <property type="evidence" value="ECO:0007669"/>
    <property type="project" value="UniProtKB-ARBA"/>
</dbReference>
<feature type="domain" description="Calponin-homology (CH)" evidence="6">
    <location>
        <begin position="12"/>
        <end position="129"/>
    </location>
</feature>
<feature type="domain" description="PDZ" evidence="8">
    <location>
        <begin position="673"/>
        <end position="742"/>
    </location>
</feature>
<feature type="compositionally biased region" description="Polar residues" evidence="5">
    <location>
        <begin position="812"/>
        <end position="822"/>
    </location>
</feature>
<evidence type="ECO:0000256" key="4">
    <source>
        <dbReference type="PROSITE-ProRule" id="PRU00125"/>
    </source>
</evidence>